<evidence type="ECO:0000313" key="2">
    <source>
        <dbReference type="EMBL" id="KKM95892.1"/>
    </source>
</evidence>
<dbReference type="SUPFAM" id="SSF53448">
    <property type="entry name" value="Nucleotide-diphospho-sugar transferases"/>
    <property type="match status" value="1"/>
</dbReference>
<organism evidence="2">
    <name type="scientific">marine sediment metagenome</name>
    <dbReference type="NCBI Taxonomy" id="412755"/>
    <lineage>
        <taxon>unclassified sequences</taxon>
        <taxon>metagenomes</taxon>
        <taxon>ecological metagenomes</taxon>
    </lineage>
</organism>
<dbReference type="InterPro" id="IPR050256">
    <property type="entry name" value="Glycosyltransferase_2"/>
</dbReference>
<feature type="domain" description="Glycosyltransferase 2-like" evidence="1">
    <location>
        <begin position="4"/>
        <end position="126"/>
    </location>
</feature>
<dbReference type="InterPro" id="IPR029044">
    <property type="entry name" value="Nucleotide-diphossugar_trans"/>
</dbReference>
<dbReference type="Gene3D" id="3.90.550.10">
    <property type="entry name" value="Spore Coat Polysaccharide Biosynthesis Protein SpsA, Chain A"/>
    <property type="match status" value="1"/>
</dbReference>
<dbReference type="InterPro" id="IPR001173">
    <property type="entry name" value="Glyco_trans_2-like"/>
</dbReference>
<dbReference type="AlphaFoldDB" id="A0A0F9PRX2"/>
<dbReference type="Pfam" id="PF00535">
    <property type="entry name" value="Glycos_transf_2"/>
    <property type="match status" value="1"/>
</dbReference>
<reference evidence="2" key="1">
    <citation type="journal article" date="2015" name="Nature">
        <title>Complex archaea that bridge the gap between prokaryotes and eukaryotes.</title>
        <authorList>
            <person name="Spang A."/>
            <person name="Saw J.H."/>
            <person name="Jorgensen S.L."/>
            <person name="Zaremba-Niedzwiedzka K."/>
            <person name="Martijn J."/>
            <person name="Lind A.E."/>
            <person name="van Eijk R."/>
            <person name="Schleper C."/>
            <person name="Guy L."/>
            <person name="Ettema T.J."/>
        </authorList>
    </citation>
    <scope>NUCLEOTIDE SEQUENCE</scope>
</reference>
<name>A0A0F9PRX2_9ZZZZ</name>
<gene>
    <name evidence="2" type="ORF">LCGC14_1183690</name>
</gene>
<proteinExistence type="predicted"/>
<evidence type="ECO:0000259" key="1">
    <source>
        <dbReference type="Pfam" id="PF00535"/>
    </source>
</evidence>
<accession>A0A0F9PRX2</accession>
<feature type="non-terminal residue" evidence="2">
    <location>
        <position position="141"/>
    </location>
</feature>
<dbReference type="PANTHER" id="PTHR48090:SF7">
    <property type="entry name" value="RFBJ PROTEIN"/>
    <property type="match status" value="1"/>
</dbReference>
<sequence length="141" mass="15688">MKVSVIIPVLNEAESIMELVGSLWLQSRPPDEIVITDGGSTDKTKEIICKLMSKETPIRLIGTNYAYPGVARNIAISVAKHDVIAFVDAGVRINHQWLEELLKPLETDPSVDVVFGHYEPRQDTFFTKCAAIAYVEPPIPR</sequence>
<dbReference type="PANTHER" id="PTHR48090">
    <property type="entry name" value="UNDECAPRENYL-PHOSPHATE 4-DEOXY-4-FORMAMIDO-L-ARABINOSE TRANSFERASE-RELATED"/>
    <property type="match status" value="1"/>
</dbReference>
<dbReference type="EMBL" id="LAZR01005951">
    <property type="protein sequence ID" value="KKM95892.1"/>
    <property type="molecule type" value="Genomic_DNA"/>
</dbReference>
<protein>
    <recommendedName>
        <fullName evidence="1">Glycosyltransferase 2-like domain-containing protein</fullName>
    </recommendedName>
</protein>
<comment type="caution">
    <text evidence="2">The sequence shown here is derived from an EMBL/GenBank/DDBJ whole genome shotgun (WGS) entry which is preliminary data.</text>
</comment>